<dbReference type="GO" id="GO:0006284">
    <property type="term" value="P:base-excision repair"/>
    <property type="evidence" value="ECO:0007669"/>
    <property type="project" value="InterPro"/>
</dbReference>
<evidence type="ECO:0000313" key="3">
    <source>
        <dbReference type="Proteomes" id="UP000537862"/>
    </source>
</evidence>
<feature type="binding site" evidence="1">
    <location>
        <position position="162"/>
    </location>
    <ligand>
        <name>Zn(2+)</name>
        <dbReference type="ChEBI" id="CHEBI:29105"/>
    </ligand>
</feature>
<dbReference type="RefSeq" id="WP_171679813.1">
    <property type="nucleotide sequence ID" value="NZ_JABGBN010000001.1"/>
</dbReference>
<dbReference type="EMBL" id="JABGBN010000001">
    <property type="protein sequence ID" value="NOL51142.1"/>
    <property type="molecule type" value="Genomic_DNA"/>
</dbReference>
<dbReference type="Gene3D" id="1.10.340.30">
    <property type="entry name" value="Hypothetical protein, domain 2"/>
    <property type="match status" value="1"/>
</dbReference>
<organism evidence="2 3">
    <name type="scientific">Pelistega suis</name>
    <dbReference type="NCBI Taxonomy" id="1631957"/>
    <lineage>
        <taxon>Bacteria</taxon>
        <taxon>Pseudomonadati</taxon>
        <taxon>Pseudomonadota</taxon>
        <taxon>Betaproteobacteria</taxon>
        <taxon>Burkholderiales</taxon>
        <taxon>Alcaligenaceae</taxon>
        <taxon>Pelistega</taxon>
    </lineage>
</organism>
<dbReference type="SUPFAM" id="SSF48150">
    <property type="entry name" value="DNA-glycosylase"/>
    <property type="match status" value="1"/>
</dbReference>
<evidence type="ECO:0000313" key="2">
    <source>
        <dbReference type="EMBL" id="NOL51142.1"/>
    </source>
</evidence>
<proteinExistence type="predicted"/>
<feature type="binding site" evidence="1">
    <location>
        <position position="166"/>
    </location>
    <ligand>
        <name>Zn(2+)</name>
        <dbReference type="ChEBI" id="CHEBI:29105"/>
    </ligand>
</feature>
<dbReference type="PANTHER" id="PTHR30037:SF4">
    <property type="entry name" value="DNA-3-METHYLADENINE GLYCOSYLASE I"/>
    <property type="match status" value="1"/>
</dbReference>
<dbReference type="GO" id="GO:0046872">
    <property type="term" value="F:metal ion binding"/>
    <property type="evidence" value="ECO:0007669"/>
    <property type="project" value="UniProtKB-KW"/>
</dbReference>
<feature type="binding site" evidence="1">
    <location>
        <position position="22"/>
    </location>
    <ligand>
        <name>Zn(2+)</name>
        <dbReference type="ChEBI" id="CHEBI:29105"/>
    </ligand>
</feature>
<dbReference type="InterPro" id="IPR011257">
    <property type="entry name" value="DNA_glycosylase"/>
</dbReference>
<accession>A0A849P5T1</accession>
<comment type="caution">
    <text evidence="2">The sequence shown here is derived from an EMBL/GenBank/DDBJ whole genome shotgun (WGS) entry which is preliminary data.</text>
</comment>
<dbReference type="Pfam" id="PF03352">
    <property type="entry name" value="Adenine_glyco"/>
    <property type="match status" value="1"/>
</dbReference>
<sequence>MSYCCFANALPSDTIDPNKHYHDTQYGLPIDDDNALFGRLLLEINQAGLSWTLMLKKADNFYHAYAGFDIAKVAAFTEQDRERLLQDVGIVRNRLKVNAAIVNAQRILAIQKEYGSFKQWLEAHHPLTLAEWIKLFKKHFKFVGGEIVNEFLMSIGYLNGAHQEDCPTYQKVLASHPAWARPTKDLKTQGE</sequence>
<dbReference type="GO" id="GO:0008725">
    <property type="term" value="F:DNA-3-methyladenine glycosylase activity"/>
    <property type="evidence" value="ECO:0007669"/>
    <property type="project" value="InterPro"/>
</dbReference>
<name>A0A849P5T1_9BURK</name>
<dbReference type="InterPro" id="IPR052891">
    <property type="entry name" value="DNA-3mA_glycosylase"/>
</dbReference>
<dbReference type="InterPro" id="IPR005019">
    <property type="entry name" value="Adenine_glyco"/>
</dbReference>
<keyword evidence="3" id="KW-1185">Reference proteome</keyword>
<dbReference type="Proteomes" id="UP000537862">
    <property type="component" value="Unassembled WGS sequence"/>
</dbReference>
<keyword evidence="1" id="KW-0862">Zinc</keyword>
<dbReference type="AlphaFoldDB" id="A0A849P5T1"/>
<evidence type="ECO:0000256" key="1">
    <source>
        <dbReference type="PIRSR" id="PIRSR605019-1"/>
    </source>
</evidence>
<gene>
    <name evidence="2" type="ORF">HKX39_02985</name>
</gene>
<reference evidence="2 3" key="1">
    <citation type="submission" date="2020-05" db="EMBL/GenBank/DDBJ databases">
        <authorList>
            <person name="Niu N."/>
        </authorList>
    </citation>
    <scope>NUCLEOTIDE SEQUENCE [LARGE SCALE GENOMIC DNA]</scope>
    <source>
        <strain evidence="2 3">3340-03</strain>
    </source>
</reference>
<dbReference type="PANTHER" id="PTHR30037">
    <property type="entry name" value="DNA-3-METHYLADENINE GLYCOSYLASE 1"/>
    <property type="match status" value="1"/>
</dbReference>
<protein>
    <submittedName>
        <fullName evidence="2">DNA-3-methyladenine glycosylase I</fullName>
    </submittedName>
</protein>
<keyword evidence="1" id="KW-0479">Metal-binding</keyword>